<feature type="chain" id="PRO_5044544801" evidence="1">
    <location>
        <begin position="23"/>
        <end position="141"/>
    </location>
</feature>
<sequence length="141" mass="15734">MKLKHMMIAGIVLMTASTSSFADPKYKELTGLSNRVFLSSAALSISDFEVRTNGDYENISVYEKMYSDSSGMLNYHDGVGELGTVKGLILTYEFQGRAYVYYNGKFAYSAEITESLKKEIKQNNLGTQLYAISNYQGVVIE</sequence>
<gene>
    <name evidence="2" type="ORF">AKG60_28500</name>
    <name evidence="3" type="ORF">M5598_24875</name>
</gene>
<keyword evidence="3" id="KW-0614">Plasmid</keyword>
<dbReference type="EMBL" id="CP097357">
    <property type="protein sequence ID" value="UYV30279.1"/>
    <property type="molecule type" value="Genomic_DNA"/>
</dbReference>
<accession>A0A0L7YXA9</accession>
<name>A0A0L7YXA9_VIBPH</name>
<dbReference type="RefSeq" id="WP_038129189.1">
    <property type="nucleotide sequence ID" value="NZ_CP062152.1"/>
</dbReference>
<feature type="signal peptide" evidence="1">
    <location>
        <begin position="1"/>
        <end position="22"/>
    </location>
</feature>
<evidence type="ECO:0000313" key="4">
    <source>
        <dbReference type="Proteomes" id="UP000191946"/>
    </source>
</evidence>
<proteinExistence type="predicted"/>
<dbReference type="Proteomes" id="UP000191946">
    <property type="component" value="Unassembled WGS sequence"/>
</dbReference>
<evidence type="ECO:0000313" key="5">
    <source>
        <dbReference type="Proteomes" id="UP001163036"/>
    </source>
</evidence>
<dbReference type="Proteomes" id="UP001163036">
    <property type="component" value="Plasmid pVP-16-VB00198-1"/>
</dbReference>
<protein>
    <submittedName>
        <fullName evidence="3">Uncharacterized protein</fullName>
    </submittedName>
</protein>
<dbReference type="EMBL" id="LHQV01000051">
    <property type="protein sequence ID" value="OQJ94124.1"/>
    <property type="molecule type" value="Genomic_DNA"/>
</dbReference>
<dbReference type="AlphaFoldDB" id="A0A0L7YXA9"/>
<geneLocation type="plasmid" evidence="3 5">
    <name>pVP-16-VB00198-1</name>
</geneLocation>
<evidence type="ECO:0000313" key="2">
    <source>
        <dbReference type="EMBL" id="OQJ94124.1"/>
    </source>
</evidence>
<evidence type="ECO:0000256" key="1">
    <source>
        <dbReference type="SAM" id="SignalP"/>
    </source>
</evidence>
<reference evidence="2 4" key="1">
    <citation type="submission" date="2015-08" db="EMBL/GenBank/DDBJ databases">
        <title>Draft Genome Sequences of Vibrio parahaemolyticus Strains.</title>
        <authorList>
            <person name="Gonzalez-Escalona N."/>
            <person name="DePaola A."/>
        </authorList>
    </citation>
    <scope>NUCLEOTIDE SEQUENCE [LARGE SCALE GENOMIC DNA]</scope>
    <source>
        <strain evidence="2 4">CFSAN001621</strain>
    </source>
</reference>
<evidence type="ECO:0000313" key="3">
    <source>
        <dbReference type="EMBL" id="UYV30279.1"/>
    </source>
</evidence>
<keyword evidence="4" id="KW-1185">Reference proteome</keyword>
<keyword evidence="1" id="KW-0732">Signal</keyword>
<organism evidence="3 5">
    <name type="scientific">Vibrio parahaemolyticus</name>
    <dbReference type="NCBI Taxonomy" id="670"/>
    <lineage>
        <taxon>Bacteria</taxon>
        <taxon>Pseudomonadati</taxon>
        <taxon>Pseudomonadota</taxon>
        <taxon>Gammaproteobacteria</taxon>
        <taxon>Vibrionales</taxon>
        <taxon>Vibrionaceae</taxon>
        <taxon>Vibrio</taxon>
    </lineage>
</organism>
<reference evidence="3" key="2">
    <citation type="submission" date="2022-05" db="EMBL/GenBank/DDBJ databases">
        <title>Megaplasmid of Vibrio parahaemolyticus.</title>
        <authorList>
            <person name="Strauch E."/>
            <person name="Borowiak M."/>
        </authorList>
    </citation>
    <scope>NUCLEOTIDE SEQUENCE</scope>
    <source>
        <strain evidence="3">16-VB00198</strain>
        <plasmid evidence="3">pVP-16-VB00198-1</plasmid>
    </source>
</reference>